<dbReference type="Proteomes" id="UP000181790">
    <property type="component" value="Unassembled WGS sequence"/>
</dbReference>
<comment type="caution">
    <text evidence="2">The sequence shown here is derived from an EMBL/GenBank/DDBJ whole genome shotgun (WGS) entry which is preliminary data.</text>
</comment>
<accession>A0A1S2VA33</accession>
<dbReference type="PANTHER" id="PTHR13696:SF99">
    <property type="entry name" value="COBYRINIC ACID AC-DIAMIDE SYNTHASE"/>
    <property type="match status" value="1"/>
</dbReference>
<dbReference type="Gene3D" id="3.40.50.300">
    <property type="entry name" value="P-loop containing nucleotide triphosphate hydrolases"/>
    <property type="match status" value="1"/>
</dbReference>
<dbReference type="OrthoDB" id="69313at2"/>
<feature type="domain" description="AAA" evidence="1">
    <location>
        <begin position="69"/>
        <end position="239"/>
    </location>
</feature>
<keyword evidence="3" id="KW-1185">Reference proteome</keyword>
<dbReference type="AlphaFoldDB" id="A0A1S2VA33"/>
<dbReference type="CDD" id="cd02042">
    <property type="entry name" value="ParAB_family"/>
    <property type="match status" value="1"/>
</dbReference>
<dbReference type="Pfam" id="PF13614">
    <property type="entry name" value="AAA_31"/>
    <property type="match status" value="1"/>
</dbReference>
<reference evidence="2 3" key="1">
    <citation type="submission" date="2016-10" db="EMBL/GenBank/DDBJ databases">
        <title>Arsenicibacter rosenii gen. nov., sp. nov., an efficient arsenic-methylating bacterium isolated from an arsenic-contaminated paddy soil.</title>
        <authorList>
            <person name="Huang K."/>
        </authorList>
    </citation>
    <scope>NUCLEOTIDE SEQUENCE [LARGE SCALE GENOMIC DNA]</scope>
    <source>
        <strain evidence="2 3">SM-1</strain>
    </source>
</reference>
<dbReference type="EMBL" id="MORL01000055">
    <property type="protein sequence ID" value="OIN55597.1"/>
    <property type="molecule type" value="Genomic_DNA"/>
</dbReference>
<dbReference type="FunFam" id="3.40.50.300:FF:000285">
    <property type="entry name" value="Sporulation initiation inhibitor Soj"/>
    <property type="match status" value="1"/>
</dbReference>
<protein>
    <submittedName>
        <fullName evidence="2">Chromosome partitioning protein</fullName>
    </submittedName>
</protein>
<dbReference type="InterPro" id="IPR050678">
    <property type="entry name" value="DNA_Partitioning_ATPase"/>
</dbReference>
<proteinExistence type="predicted"/>
<evidence type="ECO:0000313" key="2">
    <source>
        <dbReference type="EMBL" id="OIN55597.1"/>
    </source>
</evidence>
<dbReference type="InterPro" id="IPR025669">
    <property type="entry name" value="AAA_dom"/>
</dbReference>
<name>A0A1S2VA33_9BACT</name>
<dbReference type="InterPro" id="IPR027417">
    <property type="entry name" value="P-loop_NTPase"/>
</dbReference>
<dbReference type="PANTHER" id="PTHR13696">
    <property type="entry name" value="P-LOOP CONTAINING NUCLEOSIDE TRIPHOSPHATE HYDROLASE"/>
    <property type="match status" value="1"/>
</dbReference>
<organism evidence="2 3">
    <name type="scientific">Arsenicibacter rosenii</name>
    <dbReference type="NCBI Taxonomy" id="1750698"/>
    <lineage>
        <taxon>Bacteria</taxon>
        <taxon>Pseudomonadati</taxon>
        <taxon>Bacteroidota</taxon>
        <taxon>Cytophagia</taxon>
        <taxon>Cytophagales</taxon>
        <taxon>Spirosomataceae</taxon>
        <taxon>Arsenicibacter</taxon>
    </lineage>
</organism>
<evidence type="ECO:0000313" key="3">
    <source>
        <dbReference type="Proteomes" id="UP000181790"/>
    </source>
</evidence>
<sequence>MLTHQEAVLFFSKKPALSVSAIEKEAGLPASTLTKAMAGQRTLNQKHLTALEPVLENYGLAAFRNRKAHVVSVVNHKGGVGKTTTTINLGRALSMAGNRVLVIDIDSQGNLSQSLGVDLPEQQLYESLVQSQPLPVLAVTDNFDLVPSNLELAKYERDLTHSPSGALRLRAALAPFLSNYDFILIDCPPALNVFTNSALIASNAALVILEPETSAVKGVNNLFELIEEIRQFFNERLRIDGIVLTRVDRRLVLHKEIIQTVRQDLANFNVFQTEIRLNAALKESQYAQMDIFRYNNSSPGSVDYRQLANEYMASVNN</sequence>
<gene>
    <name evidence="2" type="ORF">BLX24_29270</name>
</gene>
<dbReference type="SUPFAM" id="SSF52540">
    <property type="entry name" value="P-loop containing nucleoside triphosphate hydrolases"/>
    <property type="match status" value="1"/>
</dbReference>
<evidence type="ECO:0000259" key="1">
    <source>
        <dbReference type="Pfam" id="PF13614"/>
    </source>
</evidence>